<sequence>MNVFGKYILKSIIEKKGRMLLIVLSILLSSALLLASAGSVNTMIKMFTSQAKAAYENFNIAIHADSNSSSSIFKASDLNMKNINESFNGIRLGGYFNEYTNKNFNLIGTDLTNFRKFKSIKLINKKLLYPFIGRKLILSKMASQKLHLKVGGTVKLSILGNNYAYKVCAIASNNGLFLSDTQENNSFIIIVPRESLTPILKTDSKDCNFVYTQVKNTNLSKWINNFNVTYKNTFIAKPLIDQKSLEASTNDIKVPLIFMLCIVLIMSIFIIYSSFKLVVIERLPTIGTFLSQGCSFFQIVRMLIAESLLYGILGGILGDILGTFIITIIEDISNPLKAYGIKADFHLSLFYYAFALGFAIILSLISSIIPILSIRKMSIKDIILNKVNLQYKSTAKSLIAGIICIAFSVIAHMAGPYIQHPRPYALSLFAFFTAMIGIMLFLPKFLDLILYPVVNILRRFNAISMLSINNIRTSNLLINNIKLITISIIAVMLILCSKSSLGDILTSYYSKNNYDIQVSVNSNSDDPGNLKTVYKVIKNCPYVSQINETASINATLDNDTSKDIELKAIDPKHFAHFDKYVTFYNKEKSIKDLSTHINNIILSSKIATRYHIKKGSMIKLAVNDKIEKFKVLSFADVGINNMGNINFISMKSANKHFYINYADNYEITTTTSVSKVKKYLVKLLKGTGTDITTKREDIKNESKKDSQMLMILSLFSCITMLIGSFGILSNLSISFIQRKKEMAILSSIGLANGSSYILLFTENLIQGLLAIVVSLLASIGIVELLKDIFRYLVINLNIQYSFSALGSITKLTIILMIITTLPAVFKNKKLQVIKELKYE</sequence>
<evidence type="ECO:0000256" key="3">
    <source>
        <dbReference type="ARBA" id="ARBA00022692"/>
    </source>
</evidence>
<evidence type="ECO:0000256" key="7">
    <source>
        <dbReference type="SAM" id="Phobius"/>
    </source>
</evidence>
<feature type="transmembrane region" description="Helical" evidence="7">
    <location>
        <begin position="477"/>
        <end position="496"/>
    </location>
</feature>
<evidence type="ECO:0000313" key="10">
    <source>
        <dbReference type="Proteomes" id="UP000190080"/>
    </source>
</evidence>
<dbReference type="RefSeq" id="WP_079422972.1">
    <property type="nucleotide sequence ID" value="NZ_MZGV01000012.1"/>
</dbReference>
<dbReference type="EMBL" id="MZGV01000012">
    <property type="protein sequence ID" value="OPJ62925.1"/>
    <property type="molecule type" value="Genomic_DNA"/>
</dbReference>
<dbReference type="OrthoDB" id="1711021at2"/>
<keyword evidence="2" id="KW-1003">Cell membrane</keyword>
<dbReference type="Proteomes" id="UP000190080">
    <property type="component" value="Unassembled WGS sequence"/>
</dbReference>
<comment type="similarity">
    <text evidence="6">Belongs to the ABC-4 integral membrane protein family.</text>
</comment>
<evidence type="ECO:0000256" key="6">
    <source>
        <dbReference type="ARBA" id="ARBA00038076"/>
    </source>
</evidence>
<keyword evidence="4 7" id="KW-1133">Transmembrane helix</keyword>
<dbReference type="PANTHER" id="PTHR30572">
    <property type="entry name" value="MEMBRANE COMPONENT OF TRANSPORTER-RELATED"/>
    <property type="match status" value="1"/>
</dbReference>
<feature type="transmembrane region" description="Helical" evidence="7">
    <location>
        <begin position="254"/>
        <end position="275"/>
    </location>
</feature>
<feature type="transmembrane region" description="Helical" evidence="7">
    <location>
        <begin position="742"/>
        <end position="760"/>
    </location>
</feature>
<dbReference type="STRING" id="1450648.CLORY_15490"/>
<feature type="transmembrane region" description="Helical" evidence="7">
    <location>
        <begin position="709"/>
        <end position="736"/>
    </location>
</feature>
<evidence type="ECO:0000256" key="5">
    <source>
        <dbReference type="ARBA" id="ARBA00023136"/>
    </source>
</evidence>
<keyword evidence="10" id="KW-1185">Reference proteome</keyword>
<feature type="transmembrane region" description="Helical" evidence="7">
    <location>
        <begin position="349"/>
        <end position="374"/>
    </location>
</feature>
<feature type="transmembrane region" description="Helical" evidence="7">
    <location>
        <begin position="805"/>
        <end position="825"/>
    </location>
</feature>
<feature type="transmembrane region" description="Helical" evidence="7">
    <location>
        <begin position="308"/>
        <end position="329"/>
    </location>
</feature>
<dbReference type="PANTHER" id="PTHR30572:SF4">
    <property type="entry name" value="ABC TRANSPORTER PERMEASE YTRF"/>
    <property type="match status" value="1"/>
</dbReference>
<dbReference type="InterPro" id="IPR050250">
    <property type="entry name" value="Macrolide_Exporter_MacB"/>
</dbReference>
<comment type="caution">
    <text evidence="9">The sequence shown here is derived from an EMBL/GenBank/DDBJ whole genome shotgun (WGS) entry which is preliminary data.</text>
</comment>
<dbReference type="GO" id="GO:0022857">
    <property type="term" value="F:transmembrane transporter activity"/>
    <property type="evidence" value="ECO:0007669"/>
    <property type="project" value="TreeGrafter"/>
</dbReference>
<comment type="subcellular location">
    <subcellularLocation>
        <location evidence="1">Cell membrane</location>
        <topology evidence="1">Multi-pass membrane protein</topology>
    </subcellularLocation>
</comment>
<dbReference type="GO" id="GO:0005886">
    <property type="term" value="C:plasma membrane"/>
    <property type="evidence" value="ECO:0007669"/>
    <property type="project" value="UniProtKB-SubCell"/>
</dbReference>
<feature type="transmembrane region" description="Helical" evidence="7">
    <location>
        <begin position="395"/>
        <end position="418"/>
    </location>
</feature>
<organism evidence="9 10">
    <name type="scientific">Clostridium oryzae</name>
    <dbReference type="NCBI Taxonomy" id="1450648"/>
    <lineage>
        <taxon>Bacteria</taxon>
        <taxon>Bacillati</taxon>
        <taxon>Bacillota</taxon>
        <taxon>Clostridia</taxon>
        <taxon>Eubacteriales</taxon>
        <taxon>Clostridiaceae</taxon>
        <taxon>Clostridium</taxon>
    </lineage>
</organism>
<feature type="transmembrane region" description="Helical" evidence="7">
    <location>
        <begin position="767"/>
        <end position="785"/>
    </location>
</feature>
<feature type="domain" description="ABC3 transporter permease C-terminal" evidence="8">
    <location>
        <begin position="257"/>
        <end position="379"/>
    </location>
</feature>
<evidence type="ECO:0000256" key="4">
    <source>
        <dbReference type="ARBA" id="ARBA00022989"/>
    </source>
</evidence>
<evidence type="ECO:0000256" key="2">
    <source>
        <dbReference type="ARBA" id="ARBA00022475"/>
    </source>
</evidence>
<keyword evidence="3 7" id="KW-0812">Transmembrane</keyword>
<name>A0A1V4ISZ7_9CLOT</name>
<evidence type="ECO:0000313" key="9">
    <source>
        <dbReference type="EMBL" id="OPJ62925.1"/>
    </source>
</evidence>
<proteinExistence type="inferred from homology"/>
<gene>
    <name evidence="9" type="ORF">CLORY_15490</name>
</gene>
<protein>
    <submittedName>
        <fullName evidence="9">FtsX-like permease family protein</fullName>
    </submittedName>
</protein>
<keyword evidence="5 7" id="KW-0472">Membrane</keyword>
<dbReference type="InterPro" id="IPR003838">
    <property type="entry name" value="ABC3_permease_C"/>
</dbReference>
<evidence type="ECO:0000259" key="8">
    <source>
        <dbReference type="Pfam" id="PF02687"/>
    </source>
</evidence>
<feature type="domain" description="ABC3 transporter permease C-terminal" evidence="8">
    <location>
        <begin position="714"/>
        <end position="825"/>
    </location>
</feature>
<dbReference type="Pfam" id="PF02687">
    <property type="entry name" value="FtsX"/>
    <property type="match status" value="2"/>
</dbReference>
<dbReference type="AlphaFoldDB" id="A0A1V4ISZ7"/>
<evidence type="ECO:0000256" key="1">
    <source>
        <dbReference type="ARBA" id="ARBA00004651"/>
    </source>
</evidence>
<reference evidence="9 10" key="1">
    <citation type="submission" date="2017-03" db="EMBL/GenBank/DDBJ databases">
        <title>Genome sequence of Clostridium oryzae DSM 28571.</title>
        <authorList>
            <person name="Poehlein A."/>
            <person name="Daniel R."/>
        </authorList>
    </citation>
    <scope>NUCLEOTIDE SEQUENCE [LARGE SCALE GENOMIC DNA]</scope>
    <source>
        <strain evidence="9 10">DSM 28571</strain>
    </source>
</reference>
<accession>A0A1V4ISZ7</accession>